<dbReference type="Pfam" id="PF13335">
    <property type="entry name" value="Mg_chelatase_C"/>
    <property type="match status" value="1"/>
</dbReference>
<dbReference type="SMART" id="SM00382">
    <property type="entry name" value="AAA"/>
    <property type="match status" value="1"/>
</dbReference>
<dbReference type="Pfam" id="PF01078">
    <property type="entry name" value="Mg_chelatase"/>
    <property type="match status" value="1"/>
</dbReference>
<dbReference type="Gene3D" id="3.30.230.10">
    <property type="match status" value="1"/>
</dbReference>
<dbReference type="Proteomes" id="UP001595956">
    <property type="component" value="Unassembled WGS sequence"/>
</dbReference>
<dbReference type="PANTHER" id="PTHR32039">
    <property type="entry name" value="MAGNESIUM-CHELATASE SUBUNIT CHLI"/>
    <property type="match status" value="1"/>
</dbReference>
<accession>A0ABW0N273</accession>
<keyword evidence="4" id="KW-1185">Reference proteome</keyword>
<dbReference type="SUPFAM" id="SSF54211">
    <property type="entry name" value="Ribosomal protein S5 domain 2-like"/>
    <property type="match status" value="1"/>
</dbReference>
<evidence type="ECO:0000259" key="2">
    <source>
        <dbReference type="SMART" id="SM00382"/>
    </source>
</evidence>
<feature type="domain" description="AAA+ ATPase" evidence="2">
    <location>
        <begin position="221"/>
        <end position="386"/>
    </location>
</feature>
<dbReference type="Pfam" id="PF13541">
    <property type="entry name" value="ChlI"/>
    <property type="match status" value="1"/>
</dbReference>
<dbReference type="InterPro" id="IPR014721">
    <property type="entry name" value="Ribsml_uS5_D2-typ_fold_subgr"/>
</dbReference>
<gene>
    <name evidence="3" type="ORF">ACFPKY_09005</name>
</gene>
<evidence type="ECO:0000256" key="1">
    <source>
        <dbReference type="ARBA" id="ARBA00006354"/>
    </source>
</evidence>
<dbReference type="Gene3D" id="3.40.50.300">
    <property type="entry name" value="P-loop containing nucleotide triphosphate hydrolases"/>
    <property type="match status" value="1"/>
</dbReference>
<comment type="similarity">
    <text evidence="1">Belongs to the Mg-chelatase subunits D/I family. ComM subfamily.</text>
</comment>
<dbReference type="InterPro" id="IPR045006">
    <property type="entry name" value="CHLI-like"/>
</dbReference>
<evidence type="ECO:0000313" key="3">
    <source>
        <dbReference type="EMBL" id="MFC5493239.1"/>
    </source>
</evidence>
<dbReference type="InterPro" id="IPR020568">
    <property type="entry name" value="Ribosomal_Su5_D2-typ_SF"/>
</dbReference>
<dbReference type="InterPro" id="IPR025158">
    <property type="entry name" value="Mg_chelat-rel_C"/>
</dbReference>
<dbReference type="InterPro" id="IPR003593">
    <property type="entry name" value="AAA+_ATPase"/>
</dbReference>
<dbReference type="NCBIfam" id="TIGR00368">
    <property type="entry name" value="YifB family Mg chelatase-like AAA ATPase"/>
    <property type="match status" value="1"/>
</dbReference>
<dbReference type="RefSeq" id="WP_345172164.1">
    <property type="nucleotide sequence ID" value="NZ_BAABFQ010000003.1"/>
</dbReference>
<proteinExistence type="inferred from homology"/>
<protein>
    <submittedName>
        <fullName evidence="3">YifB family Mg chelatase-like AAA ATPase</fullName>
    </submittedName>
</protein>
<dbReference type="InterPro" id="IPR000523">
    <property type="entry name" value="Mg_chelatse_chII-like_cat_dom"/>
</dbReference>
<dbReference type="PANTHER" id="PTHR32039:SF7">
    <property type="entry name" value="COMPETENCE PROTEIN COMM"/>
    <property type="match status" value="1"/>
</dbReference>
<evidence type="ECO:0000313" key="4">
    <source>
        <dbReference type="Proteomes" id="UP001595956"/>
    </source>
</evidence>
<sequence>MPFATAHTVSLHGAVGHLIDVQTDVSPGQVGVTMVGRADTTIQEARDRCRMAIINSHLDWPATRRITILLSPADLLKHGTHFDLAVAVSVLAAAGTVPASRLAATAFIGELTLDGNLRSVTGVLPMVLAAAERGVRAVFVPEPQAAEAAMVADMSVIGVRSLGQVVAVLRDEEVPDAPPVAPASGARLLAWRGQERLDELDLADLLGISDARYAVEVAAAGGHHLMLSGPKGCGKTSLVERIQGILPDLSPDESVELSAIHSLAGTLDPEAGFPTRPPFSAPHHDASKASLIGGGSGVVRPGEVSKAHTGVLFLDEFPLFRSDVIEALRQPLENGDVTIARRDESVTLPARGMVVLAANPCPCGDYSGDVRVNRCTCREVQRRDYRNKVAGPVADRVDIVRHLPPLRKHAGPADLEPAESSAVVRRRVEAARARQAERYAADSWRLNGHAPGPVLRDRWPLTKAGQQAVDDQLYDGRLSRRGATRVHRLAWTVADLRRLDRPGLDEVDTALRLRTGDPLLLAMLERVG</sequence>
<reference evidence="4" key="1">
    <citation type="journal article" date="2019" name="Int. J. Syst. Evol. Microbiol.">
        <title>The Global Catalogue of Microorganisms (GCM) 10K type strain sequencing project: providing services to taxonomists for standard genome sequencing and annotation.</title>
        <authorList>
            <consortium name="The Broad Institute Genomics Platform"/>
            <consortium name="The Broad Institute Genome Sequencing Center for Infectious Disease"/>
            <person name="Wu L."/>
            <person name="Ma J."/>
        </authorList>
    </citation>
    <scope>NUCLEOTIDE SEQUENCE [LARGE SCALE GENOMIC DNA]</scope>
    <source>
        <strain evidence="4">KACC 13778</strain>
    </source>
</reference>
<dbReference type="InterPro" id="IPR004482">
    <property type="entry name" value="Mg_chelat-rel"/>
</dbReference>
<name>A0ABW0N273_9ACTN</name>
<comment type="caution">
    <text evidence="3">The sequence shown here is derived from an EMBL/GenBank/DDBJ whole genome shotgun (WGS) entry which is preliminary data.</text>
</comment>
<organism evidence="3 4">
    <name type="scientific">Nocardioides caricicola</name>
    <dbReference type="NCBI Taxonomy" id="634770"/>
    <lineage>
        <taxon>Bacteria</taxon>
        <taxon>Bacillati</taxon>
        <taxon>Actinomycetota</taxon>
        <taxon>Actinomycetes</taxon>
        <taxon>Propionibacteriales</taxon>
        <taxon>Nocardioidaceae</taxon>
        <taxon>Nocardioides</taxon>
    </lineage>
</organism>
<dbReference type="SUPFAM" id="SSF52540">
    <property type="entry name" value="P-loop containing nucleoside triphosphate hydrolases"/>
    <property type="match status" value="1"/>
</dbReference>
<dbReference type="InterPro" id="IPR027417">
    <property type="entry name" value="P-loop_NTPase"/>
</dbReference>
<dbReference type="EMBL" id="JBHSMD010000002">
    <property type="protein sequence ID" value="MFC5493239.1"/>
    <property type="molecule type" value="Genomic_DNA"/>
</dbReference>